<accession>A0A381TTP9</accession>
<reference evidence="1" key="1">
    <citation type="submission" date="2018-05" db="EMBL/GenBank/DDBJ databases">
        <authorList>
            <person name="Lanie J.A."/>
            <person name="Ng W.-L."/>
            <person name="Kazmierczak K.M."/>
            <person name="Andrzejewski T.M."/>
            <person name="Davidsen T.M."/>
            <person name="Wayne K.J."/>
            <person name="Tettelin H."/>
            <person name="Glass J.I."/>
            <person name="Rusch D."/>
            <person name="Podicherti R."/>
            <person name="Tsui H.-C.T."/>
            <person name="Winkler M.E."/>
        </authorList>
    </citation>
    <scope>NUCLEOTIDE SEQUENCE</scope>
</reference>
<organism evidence="1">
    <name type="scientific">marine metagenome</name>
    <dbReference type="NCBI Taxonomy" id="408172"/>
    <lineage>
        <taxon>unclassified sequences</taxon>
        <taxon>metagenomes</taxon>
        <taxon>ecological metagenomes</taxon>
    </lineage>
</organism>
<gene>
    <name evidence="1" type="ORF">METZ01_LOCUS72073</name>
</gene>
<sequence length="63" mass="7248">MSKRRLWMRISKCSRESLSLNGPRITVYLCFSVGRGTGPRMSAWVRSTVSTIFFADWSITSWS</sequence>
<protein>
    <submittedName>
        <fullName evidence="1">Uncharacterized protein</fullName>
    </submittedName>
</protein>
<dbReference type="AlphaFoldDB" id="A0A381TTP9"/>
<dbReference type="EMBL" id="UINC01005122">
    <property type="protein sequence ID" value="SVA19219.1"/>
    <property type="molecule type" value="Genomic_DNA"/>
</dbReference>
<proteinExistence type="predicted"/>
<name>A0A381TTP9_9ZZZZ</name>
<evidence type="ECO:0000313" key="1">
    <source>
        <dbReference type="EMBL" id="SVA19219.1"/>
    </source>
</evidence>